<proteinExistence type="predicted"/>
<gene>
    <name evidence="1" type="ORF">GNZ12_16650</name>
</gene>
<dbReference type="RefSeq" id="WP_172311618.1">
    <property type="nucleotide sequence ID" value="NZ_WOEY01000065.1"/>
</dbReference>
<protein>
    <submittedName>
        <fullName evidence="1">Chitinase</fullName>
    </submittedName>
</protein>
<dbReference type="InterPro" id="IPR023346">
    <property type="entry name" value="Lysozyme-like_dom_sf"/>
</dbReference>
<organism evidence="1 2">
    <name type="scientific">Paraburkholderia solitsugae</name>
    <dbReference type="NCBI Taxonomy" id="2675748"/>
    <lineage>
        <taxon>Bacteria</taxon>
        <taxon>Pseudomonadati</taxon>
        <taxon>Pseudomonadota</taxon>
        <taxon>Betaproteobacteria</taxon>
        <taxon>Burkholderiales</taxon>
        <taxon>Burkholderiaceae</taxon>
        <taxon>Paraburkholderia</taxon>
    </lineage>
</organism>
<sequence>MANTTPPSSPSTRLKQLGFAFPFRKKGQGNAGSSADFTDEHDFHKVLKQEPSGSFSVSGKGMWHGGIHVTEAGAGRFLDLKHGVRCIAGGEVVAWRVNRTYLVSEIPTQNGKPAISASYSTGFALVRHSMEFPRGTTLTFFSLYMHLQDLAGYESDASRLKPAYWSMQLKVTGFATDKPHAGPNGQVAPAGQQGLRIRATKPHGTVLGILPQGALVSIGQRDGDWGRLKDTHGAQLLAPTAGGLVAANAASGWIFLGRENGGPVVEEIMPDSSLDRVVVPSTPVHINAGDLIGHLGRYDSLSQPTSNRMVHIEVFCDDSIKSFMEQGRTWISNNGANPDRWQQLGLPGAPTILRVDKNTTLYRLANQQGQDAKQTGVIQVAALAEMAKHSEKQVMETAPGPDGLKLRWLHVDSADVQGHAIDGWVREQSFAGGRVTREFAQKWVDFQTLEDTHDPTNTMFATTKAFVDYAIGADVPEPGALGKLSPLMASIYRAIYPTGYGGRAADELCAAAENPWTDLRMSRLIVRHESEWANPDKWTQLIAEIEKQTGPQAQHEAEQKRIEKLVWWDDVKSHLTDLPRSDVFHIHPIGLVGNFFRAPGKITVEMLKRIFTEASTDQLKIVADELNPRLGDYKLGSSLRLSHFFAQIRQEAGTSLNTSENLNYRSYVLSQKFSYFSAHPGEAELYGKTASHAAQPEPIANRAYAHKIGNGSVESGDGWRYRGRGLKQLTGRANYGGFQSFYPTLWAGDDVNFIANPDLVSEMRYAVRSPIYFWIANHLPEIADTGHTDDVVDKITAVINLNTDSYGARKNNFHAIWNTGIFREVGQ</sequence>
<dbReference type="Proteomes" id="UP000652198">
    <property type="component" value="Unassembled WGS sequence"/>
</dbReference>
<name>A0ABX2BSH3_9BURK</name>
<dbReference type="SUPFAM" id="SSF53955">
    <property type="entry name" value="Lysozyme-like"/>
    <property type="match status" value="1"/>
</dbReference>
<dbReference type="Gene3D" id="1.10.530.10">
    <property type="match status" value="1"/>
</dbReference>
<accession>A0ABX2BSH3</accession>
<evidence type="ECO:0000313" key="1">
    <source>
        <dbReference type="EMBL" id="NPT42911.1"/>
    </source>
</evidence>
<comment type="caution">
    <text evidence="1">The sequence shown here is derived from an EMBL/GenBank/DDBJ whole genome shotgun (WGS) entry which is preliminary data.</text>
</comment>
<keyword evidence="2" id="KW-1185">Reference proteome</keyword>
<dbReference type="EMBL" id="WOEY01000065">
    <property type="protein sequence ID" value="NPT42911.1"/>
    <property type="molecule type" value="Genomic_DNA"/>
</dbReference>
<reference evidence="1 2" key="1">
    <citation type="submission" date="2019-11" db="EMBL/GenBank/DDBJ databases">
        <title>Metabolism of dissolved organic matter in forest soils.</title>
        <authorList>
            <person name="Cyle K.T."/>
            <person name="Wilhelm R.C."/>
            <person name="Martinez C.E."/>
        </authorList>
    </citation>
    <scope>NUCLEOTIDE SEQUENCE [LARGE SCALE GENOMIC DNA]</scope>
    <source>
        <strain evidence="1 2">1N</strain>
    </source>
</reference>
<evidence type="ECO:0000313" key="2">
    <source>
        <dbReference type="Proteomes" id="UP000652198"/>
    </source>
</evidence>